<comment type="caution">
    <text evidence="2">The sequence shown here is derived from an EMBL/GenBank/DDBJ whole genome shotgun (WGS) entry which is preliminary data.</text>
</comment>
<dbReference type="AlphaFoldDB" id="A0A836A4D9"/>
<evidence type="ECO:0000313" key="2">
    <source>
        <dbReference type="EMBL" id="KAG5207870.1"/>
    </source>
</evidence>
<dbReference type="Proteomes" id="UP000664991">
    <property type="component" value="Unassembled WGS sequence"/>
</dbReference>
<name>A0A836A4D9_SHEEP</name>
<proteinExistence type="predicted"/>
<organism evidence="2 3">
    <name type="scientific">Ovis aries</name>
    <name type="common">Sheep</name>
    <dbReference type="NCBI Taxonomy" id="9940"/>
    <lineage>
        <taxon>Eukaryota</taxon>
        <taxon>Metazoa</taxon>
        <taxon>Chordata</taxon>
        <taxon>Craniata</taxon>
        <taxon>Vertebrata</taxon>
        <taxon>Euteleostomi</taxon>
        <taxon>Mammalia</taxon>
        <taxon>Eutheria</taxon>
        <taxon>Laurasiatheria</taxon>
        <taxon>Artiodactyla</taxon>
        <taxon>Ruminantia</taxon>
        <taxon>Pecora</taxon>
        <taxon>Bovidae</taxon>
        <taxon>Caprinae</taxon>
        <taxon>Ovis</taxon>
    </lineage>
</organism>
<feature type="region of interest" description="Disordered" evidence="1">
    <location>
        <begin position="1"/>
        <end position="20"/>
    </location>
</feature>
<evidence type="ECO:0000256" key="1">
    <source>
        <dbReference type="SAM" id="MobiDB-lite"/>
    </source>
</evidence>
<gene>
    <name evidence="2" type="ORF">JEQ12_017634</name>
</gene>
<feature type="region of interest" description="Disordered" evidence="1">
    <location>
        <begin position="102"/>
        <end position="143"/>
    </location>
</feature>
<accession>A0A836A4D9</accession>
<evidence type="ECO:0000313" key="3">
    <source>
        <dbReference type="Proteomes" id="UP000664991"/>
    </source>
</evidence>
<feature type="compositionally biased region" description="Basic and acidic residues" evidence="1">
    <location>
        <begin position="102"/>
        <end position="119"/>
    </location>
</feature>
<protein>
    <submittedName>
        <fullName evidence="2">Uncharacterized protein</fullName>
    </submittedName>
</protein>
<feature type="compositionally biased region" description="Basic and acidic residues" evidence="1">
    <location>
        <begin position="1"/>
        <end position="13"/>
    </location>
</feature>
<sequence length="143" mass="15874">MRSTSKREGKSLKDAGPSWSHQMLKALPGSLNLHQNLPETVAKRQLFVGGKSESLQRIQTHQVYGGKERKHTNCVRNGFCNLLEELTDCVRNGVCNLLEGEETGREEATEGQSEDRETLKCSLTDSSIHEYSSNGVPQGTSRQ</sequence>
<feature type="compositionally biased region" description="Polar residues" evidence="1">
    <location>
        <begin position="121"/>
        <end position="143"/>
    </location>
</feature>
<reference evidence="2 3" key="1">
    <citation type="submission" date="2020-12" db="EMBL/GenBank/DDBJ databases">
        <title>De novo assembly of Tibetan sheep genome.</title>
        <authorList>
            <person name="Li X."/>
        </authorList>
    </citation>
    <scope>NUCLEOTIDE SEQUENCE [LARGE SCALE GENOMIC DNA]</scope>
    <source>
        <tissue evidence="2">Heart</tissue>
    </source>
</reference>
<dbReference type="EMBL" id="JAEMGP010000006">
    <property type="protein sequence ID" value="KAG5207870.1"/>
    <property type="molecule type" value="Genomic_DNA"/>
</dbReference>